<dbReference type="SUPFAM" id="SSF47336">
    <property type="entry name" value="ACP-like"/>
    <property type="match status" value="1"/>
</dbReference>
<dbReference type="EMBL" id="JBHSPX010000008">
    <property type="protein sequence ID" value="MFC6066533.1"/>
    <property type="molecule type" value="Genomic_DNA"/>
</dbReference>
<dbReference type="RefSeq" id="WP_031066313.1">
    <property type="nucleotide sequence ID" value="NZ_JBHSPX010000008.1"/>
</dbReference>
<reference evidence="2" key="1">
    <citation type="journal article" date="2019" name="Int. J. Syst. Evol. Microbiol.">
        <title>The Global Catalogue of Microorganisms (GCM) 10K type strain sequencing project: providing services to taxonomists for standard genome sequencing and annotation.</title>
        <authorList>
            <consortium name="The Broad Institute Genomics Platform"/>
            <consortium name="The Broad Institute Genome Sequencing Center for Infectious Disease"/>
            <person name="Wu L."/>
            <person name="Ma J."/>
        </authorList>
    </citation>
    <scope>NUCLEOTIDE SEQUENCE [LARGE SCALE GENOMIC DNA]</scope>
    <source>
        <strain evidence="2">CGMCC 1.15180</strain>
    </source>
</reference>
<sequence length="84" mass="9634">MTNPVTDGIDQVKTWIVKRHPDRQDIAGDLDLIENRLIDSLSFVEFVFLLEQVSGRSIDMDTLEVDSIRTLDAIEQHFFTARVS</sequence>
<accession>A0ABW1MTA7</accession>
<proteinExistence type="predicted"/>
<dbReference type="InterPro" id="IPR036736">
    <property type="entry name" value="ACP-like_sf"/>
</dbReference>
<dbReference type="Proteomes" id="UP001596139">
    <property type="component" value="Unassembled WGS sequence"/>
</dbReference>
<dbReference type="Gene3D" id="1.10.1200.10">
    <property type="entry name" value="ACP-like"/>
    <property type="match status" value="1"/>
</dbReference>
<protein>
    <submittedName>
        <fullName evidence="1">Acyl carrier protein</fullName>
    </submittedName>
</protein>
<evidence type="ECO:0000313" key="1">
    <source>
        <dbReference type="EMBL" id="MFC6066533.1"/>
    </source>
</evidence>
<name>A0ABW1MTA7_9ACTN</name>
<gene>
    <name evidence="1" type="ORF">ACFP4F_28855</name>
</gene>
<evidence type="ECO:0000313" key="2">
    <source>
        <dbReference type="Proteomes" id="UP001596139"/>
    </source>
</evidence>
<keyword evidence="2" id="KW-1185">Reference proteome</keyword>
<comment type="caution">
    <text evidence="1">The sequence shown here is derived from an EMBL/GenBank/DDBJ whole genome shotgun (WGS) entry which is preliminary data.</text>
</comment>
<organism evidence="1 2">
    <name type="scientific">Streptomyces ochraceiscleroticus</name>
    <dbReference type="NCBI Taxonomy" id="47761"/>
    <lineage>
        <taxon>Bacteria</taxon>
        <taxon>Bacillati</taxon>
        <taxon>Actinomycetota</taxon>
        <taxon>Actinomycetes</taxon>
        <taxon>Kitasatosporales</taxon>
        <taxon>Streptomycetaceae</taxon>
        <taxon>Streptomyces</taxon>
    </lineage>
</organism>